<dbReference type="AlphaFoldDB" id="A0A8J6HIP7"/>
<feature type="compositionally biased region" description="Basic and acidic residues" evidence="1">
    <location>
        <begin position="210"/>
        <end position="224"/>
    </location>
</feature>
<name>A0A8J6HIP7_TENMO</name>
<protein>
    <submittedName>
        <fullName evidence="2">Uncharacterized protein</fullName>
    </submittedName>
</protein>
<gene>
    <name evidence="2" type="ORF">GEV33_007210</name>
</gene>
<evidence type="ECO:0000313" key="3">
    <source>
        <dbReference type="Proteomes" id="UP000719412"/>
    </source>
</evidence>
<dbReference type="Proteomes" id="UP000719412">
    <property type="component" value="Unassembled WGS sequence"/>
</dbReference>
<feature type="compositionally biased region" description="Polar residues" evidence="1">
    <location>
        <begin position="62"/>
        <end position="71"/>
    </location>
</feature>
<organism evidence="2 3">
    <name type="scientific">Tenebrio molitor</name>
    <name type="common">Yellow mealworm beetle</name>
    <dbReference type="NCBI Taxonomy" id="7067"/>
    <lineage>
        <taxon>Eukaryota</taxon>
        <taxon>Metazoa</taxon>
        <taxon>Ecdysozoa</taxon>
        <taxon>Arthropoda</taxon>
        <taxon>Hexapoda</taxon>
        <taxon>Insecta</taxon>
        <taxon>Pterygota</taxon>
        <taxon>Neoptera</taxon>
        <taxon>Endopterygota</taxon>
        <taxon>Coleoptera</taxon>
        <taxon>Polyphaga</taxon>
        <taxon>Cucujiformia</taxon>
        <taxon>Tenebrionidae</taxon>
        <taxon>Tenebrio</taxon>
    </lineage>
</organism>
<sequence>MDSTVRPLQRAGGNIMAPDVGLSSDKASESPNPRPMPTSRMTAGTRPVRQQEPDVKKKSWVSRCSSSTQSAAHRVHAGSSSQSPGGSHTNTTKEPEDGELNPRIRSTPSPVIPSSPTASPDSSRYRRVKGRPSRHLDVTPGPLSPRVTIAATEGPTSAPRSQRLEPTAPQLVHRGDDRGPDNEQLCRCASRIVAQTPSRRSSARPAPASRDSEGLAEKSDPCSS</sequence>
<dbReference type="EMBL" id="JABDTM020022907">
    <property type="protein sequence ID" value="KAH0815581.1"/>
    <property type="molecule type" value="Genomic_DNA"/>
</dbReference>
<feature type="compositionally biased region" description="Low complexity" evidence="1">
    <location>
        <begin position="103"/>
        <end position="120"/>
    </location>
</feature>
<proteinExistence type="predicted"/>
<comment type="caution">
    <text evidence="2">The sequence shown here is derived from an EMBL/GenBank/DDBJ whole genome shotgun (WGS) entry which is preliminary data.</text>
</comment>
<evidence type="ECO:0000256" key="1">
    <source>
        <dbReference type="SAM" id="MobiDB-lite"/>
    </source>
</evidence>
<accession>A0A8J6HIP7</accession>
<reference evidence="2" key="1">
    <citation type="journal article" date="2020" name="J Insects Food Feed">
        <title>The yellow mealworm (Tenebrio molitor) genome: a resource for the emerging insects as food and feed industry.</title>
        <authorList>
            <person name="Eriksson T."/>
            <person name="Andere A."/>
            <person name="Kelstrup H."/>
            <person name="Emery V."/>
            <person name="Picard C."/>
        </authorList>
    </citation>
    <scope>NUCLEOTIDE SEQUENCE</scope>
    <source>
        <strain evidence="2">Stoneville</strain>
        <tissue evidence="2">Whole head</tissue>
    </source>
</reference>
<keyword evidence="3" id="KW-1185">Reference proteome</keyword>
<evidence type="ECO:0000313" key="2">
    <source>
        <dbReference type="EMBL" id="KAH0815581.1"/>
    </source>
</evidence>
<feature type="compositionally biased region" description="Low complexity" evidence="1">
    <location>
        <begin position="197"/>
        <end position="209"/>
    </location>
</feature>
<reference evidence="2" key="2">
    <citation type="submission" date="2021-08" db="EMBL/GenBank/DDBJ databases">
        <authorList>
            <person name="Eriksson T."/>
        </authorList>
    </citation>
    <scope>NUCLEOTIDE SEQUENCE</scope>
    <source>
        <strain evidence="2">Stoneville</strain>
        <tissue evidence="2">Whole head</tissue>
    </source>
</reference>
<feature type="region of interest" description="Disordered" evidence="1">
    <location>
        <begin position="1"/>
        <end position="224"/>
    </location>
</feature>
<feature type="compositionally biased region" description="Polar residues" evidence="1">
    <location>
        <begin position="78"/>
        <end position="92"/>
    </location>
</feature>